<evidence type="ECO:0000313" key="2">
    <source>
        <dbReference type="EMBL" id="ASK77832.1"/>
    </source>
</evidence>
<name>A0A220VCD0_9GAMM</name>
<dbReference type="AlphaFoldDB" id="A0A220VCD0"/>
<organism evidence="2 3">
    <name type="scientific">Paraphotobacterium marinum</name>
    <dbReference type="NCBI Taxonomy" id="1755811"/>
    <lineage>
        <taxon>Bacteria</taxon>
        <taxon>Pseudomonadati</taxon>
        <taxon>Pseudomonadota</taxon>
        <taxon>Gammaproteobacteria</taxon>
        <taxon>Vibrionales</taxon>
        <taxon>Vibrionaceae</taxon>
        <taxon>Paraphotobacterium</taxon>
    </lineage>
</organism>
<accession>A0A220VCD0</accession>
<proteinExistence type="predicted"/>
<evidence type="ECO:0000313" key="3">
    <source>
        <dbReference type="Proteomes" id="UP000242175"/>
    </source>
</evidence>
<dbReference type="Gene3D" id="3.90.1010.10">
    <property type="match status" value="1"/>
</dbReference>
<dbReference type="Pfam" id="PF02657">
    <property type="entry name" value="SufE"/>
    <property type="match status" value="1"/>
</dbReference>
<feature type="domain" description="Fe-S metabolism associated" evidence="1">
    <location>
        <begin position="6"/>
        <end position="96"/>
    </location>
</feature>
<reference evidence="2 3" key="1">
    <citation type="journal article" date="2016" name="Int. J. Syst. Evol. Microbiol.">
        <title>Paraphotobacterium marinum gen. nov., sp. nov., a member of the family Vibrionaceae, isolated from surface seawater.</title>
        <authorList>
            <person name="Huang Z."/>
            <person name="Dong C."/>
            <person name="Shao Z."/>
        </authorList>
    </citation>
    <scope>NUCLEOTIDE SEQUENCE [LARGE SCALE GENOMIC DNA]</scope>
    <source>
        <strain evidence="2 3">NSCS20N07D</strain>
    </source>
</reference>
<dbReference type="EMBL" id="CP022355">
    <property type="protein sequence ID" value="ASK77832.1"/>
    <property type="molecule type" value="Genomic_DNA"/>
</dbReference>
<sequence>MNSFRKKIDKNLISGCENDVWLNITIDNEQVNIDLYSESRLINGIIYLLLDFIQNQSLDILRKSDLSNILKAYNLPNTLSATKMSGIDSIIKSIEQKLIEV</sequence>
<keyword evidence="3" id="KW-1185">Reference proteome</keyword>
<gene>
    <name evidence="2" type="ORF">CF386_01475</name>
</gene>
<dbReference type="KEGG" id="pmai:CF386_01475"/>
<evidence type="ECO:0000259" key="1">
    <source>
        <dbReference type="Pfam" id="PF02657"/>
    </source>
</evidence>
<dbReference type="InterPro" id="IPR003808">
    <property type="entry name" value="Fe-S_metab-assoc_dom"/>
</dbReference>
<dbReference type="Proteomes" id="UP000242175">
    <property type="component" value="Chromosome large"/>
</dbReference>
<dbReference type="SUPFAM" id="SSF82649">
    <property type="entry name" value="SufE/NifU"/>
    <property type="match status" value="1"/>
</dbReference>
<dbReference type="OrthoDB" id="9799320at2"/>
<protein>
    <recommendedName>
        <fullName evidence="1">Fe-S metabolism associated domain-containing protein</fullName>
    </recommendedName>
</protein>